<evidence type="ECO:0000313" key="6">
    <source>
        <dbReference type="EMBL" id="RAY13291.1"/>
    </source>
</evidence>
<dbReference type="Gene3D" id="3.30.390.30">
    <property type="match status" value="1"/>
</dbReference>
<dbReference type="PANTHER" id="PTHR43014">
    <property type="entry name" value="MERCURIC REDUCTASE"/>
    <property type="match status" value="1"/>
</dbReference>
<feature type="domain" description="Pyridine nucleotide-disulphide oxidoreductase dimerisation" evidence="4">
    <location>
        <begin position="329"/>
        <end position="435"/>
    </location>
</feature>
<dbReference type="Proteomes" id="UP000251891">
    <property type="component" value="Unassembled WGS sequence"/>
</dbReference>
<dbReference type="Pfam" id="PF02852">
    <property type="entry name" value="Pyr_redox_dim"/>
    <property type="match status" value="1"/>
</dbReference>
<dbReference type="EMBL" id="QLYX01000009">
    <property type="protein sequence ID" value="RAY13291.1"/>
    <property type="molecule type" value="Genomic_DNA"/>
</dbReference>
<protein>
    <submittedName>
        <fullName evidence="6">NAD(P)/FAD-dependent oxidoreductase</fullName>
    </submittedName>
</protein>
<evidence type="ECO:0000313" key="7">
    <source>
        <dbReference type="Proteomes" id="UP000251891"/>
    </source>
</evidence>
<dbReference type="PANTHER" id="PTHR43014:SF2">
    <property type="entry name" value="MERCURIC REDUCTASE"/>
    <property type="match status" value="1"/>
</dbReference>
<evidence type="ECO:0000256" key="3">
    <source>
        <dbReference type="ARBA" id="ARBA00022827"/>
    </source>
</evidence>
<dbReference type="Gene3D" id="3.50.50.60">
    <property type="entry name" value="FAD/NAD(P)-binding domain"/>
    <property type="match status" value="2"/>
</dbReference>
<keyword evidence="7" id="KW-1185">Reference proteome</keyword>
<dbReference type="InterPro" id="IPR036188">
    <property type="entry name" value="FAD/NAD-bd_sf"/>
</dbReference>
<organism evidence="6 7">
    <name type="scientific">Actinomadura craniellae</name>
    <dbReference type="NCBI Taxonomy" id="2231787"/>
    <lineage>
        <taxon>Bacteria</taxon>
        <taxon>Bacillati</taxon>
        <taxon>Actinomycetota</taxon>
        <taxon>Actinomycetes</taxon>
        <taxon>Streptosporangiales</taxon>
        <taxon>Thermomonosporaceae</taxon>
        <taxon>Actinomadura</taxon>
    </lineage>
</organism>
<gene>
    <name evidence="6" type="ORF">DPM19_19580</name>
</gene>
<evidence type="ECO:0000256" key="1">
    <source>
        <dbReference type="ARBA" id="ARBA00001974"/>
    </source>
</evidence>
<sequence length="446" mass="46764">MPDHDVVVLGGGTSGELIASELARAGRSVALVEERLVGGGRPHFADLPAKSLLHSARRGESWELAVARRRALTGNLDDAAAATRLTAEGVTLLRGRGRITGPGTVEVDGVEHGCTDLVVCTGSEPVLPEVEGLATVPVWTSDNALSVPDLPRRLVVLGGGPYGCELAQAYAAFGSHVTLVEPEERLLGAEAPFIGDALAGALRRRGAELRLGTGLDRVDPLDPGVRLWLSDGVVLDADRILVAGERRPRITGLGLETLGLVVDPALGLPVDETGRLVPEEEPDGPDTGGVWAAGDVTGLPPASHTAAYQARVVASNVLGKRYPADHRAVPRVVRTTPAAYAVGLSPARARELDVDLLVAGHDLARTVRTALEDDGPGGRVELYADRDRGVLVGAAAVGPYAEEWMGEIALAIRAEIPLGVLTDMVHAFPTYGESLEPPLRELARRL</sequence>
<comment type="caution">
    <text evidence="6">The sequence shown here is derived from an EMBL/GenBank/DDBJ whole genome shotgun (WGS) entry which is preliminary data.</text>
</comment>
<dbReference type="GO" id="GO:0003955">
    <property type="term" value="F:NAD(P)H dehydrogenase (quinone) activity"/>
    <property type="evidence" value="ECO:0007669"/>
    <property type="project" value="TreeGrafter"/>
</dbReference>
<dbReference type="Pfam" id="PF07992">
    <property type="entry name" value="Pyr_redox_2"/>
    <property type="match status" value="1"/>
</dbReference>
<accession>A0A365H2G9</accession>
<dbReference type="SUPFAM" id="SSF55424">
    <property type="entry name" value="FAD/NAD-linked reductases, dimerisation (C-terminal) domain"/>
    <property type="match status" value="1"/>
</dbReference>
<evidence type="ECO:0000256" key="2">
    <source>
        <dbReference type="ARBA" id="ARBA00022630"/>
    </source>
</evidence>
<dbReference type="OrthoDB" id="9800167at2"/>
<keyword evidence="2" id="KW-0285">Flavoprotein</keyword>
<proteinExistence type="predicted"/>
<name>A0A365H2G9_9ACTN</name>
<comment type="cofactor">
    <cofactor evidence="1">
        <name>FAD</name>
        <dbReference type="ChEBI" id="CHEBI:57692"/>
    </cofactor>
</comment>
<feature type="domain" description="FAD/NAD(P)-binding" evidence="5">
    <location>
        <begin position="4"/>
        <end position="310"/>
    </location>
</feature>
<dbReference type="PRINTS" id="PR00368">
    <property type="entry name" value="FADPNR"/>
</dbReference>
<dbReference type="InterPro" id="IPR023753">
    <property type="entry name" value="FAD/NAD-binding_dom"/>
</dbReference>
<evidence type="ECO:0000259" key="5">
    <source>
        <dbReference type="Pfam" id="PF07992"/>
    </source>
</evidence>
<dbReference type="RefSeq" id="WP_111869414.1">
    <property type="nucleotide sequence ID" value="NZ_QLYX01000009.1"/>
</dbReference>
<dbReference type="InterPro" id="IPR004099">
    <property type="entry name" value="Pyr_nucl-diS_OxRdtase_dimer"/>
</dbReference>
<dbReference type="InterPro" id="IPR016156">
    <property type="entry name" value="FAD/NAD-linked_Rdtase_dimer_sf"/>
</dbReference>
<keyword evidence="3" id="KW-0274">FAD</keyword>
<dbReference type="SUPFAM" id="SSF51905">
    <property type="entry name" value="FAD/NAD(P)-binding domain"/>
    <property type="match status" value="1"/>
</dbReference>
<dbReference type="AlphaFoldDB" id="A0A365H2G9"/>
<evidence type="ECO:0000259" key="4">
    <source>
        <dbReference type="Pfam" id="PF02852"/>
    </source>
</evidence>
<dbReference type="GO" id="GO:0050660">
    <property type="term" value="F:flavin adenine dinucleotide binding"/>
    <property type="evidence" value="ECO:0007669"/>
    <property type="project" value="TreeGrafter"/>
</dbReference>
<reference evidence="6 7" key="1">
    <citation type="submission" date="2018-06" db="EMBL/GenBank/DDBJ databases">
        <title>Actinomadura craniellae sp. nov. isolated from marine sponge Craniella sp.</title>
        <authorList>
            <person name="Li L."/>
            <person name="Xu Q.H."/>
            <person name="Lin H.W."/>
            <person name="Lu Y.H."/>
        </authorList>
    </citation>
    <scope>NUCLEOTIDE SEQUENCE [LARGE SCALE GENOMIC DNA]</scope>
    <source>
        <strain evidence="6 7">LHW63021</strain>
    </source>
</reference>
<dbReference type="PRINTS" id="PR00411">
    <property type="entry name" value="PNDRDTASEI"/>
</dbReference>